<feature type="transmembrane region" description="Helical" evidence="6">
    <location>
        <begin position="131"/>
        <end position="152"/>
    </location>
</feature>
<dbReference type="EMBL" id="CP015960">
    <property type="protein sequence ID" value="QLB67746.1"/>
    <property type="molecule type" value="Genomic_DNA"/>
</dbReference>
<dbReference type="Pfam" id="PF01292">
    <property type="entry name" value="Ni_hydr_CYTB"/>
    <property type="match status" value="1"/>
</dbReference>
<evidence type="ECO:0000256" key="5">
    <source>
        <dbReference type="ARBA" id="ARBA00023136"/>
    </source>
</evidence>
<dbReference type="Gene3D" id="1.20.950.20">
    <property type="entry name" value="Transmembrane di-heme cytochromes, Chain C"/>
    <property type="match status" value="1"/>
</dbReference>
<proteinExistence type="predicted"/>
<evidence type="ECO:0000313" key="9">
    <source>
        <dbReference type="EMBL" id="QLB67746.1"/>
    </source>
</evidence>
<feature type="transmembrane region" description="Helical" evidence="6">
    <location>
        <begin position="12"/>
        <end position="29"/>
    </location>
</feature>
<evidence type="ECO:0000256" key="2">
    <source>
        <dbReference type="ARBA" id="ARBA00022475"/>
    </source>
</evidence>
<dbReference type="AlphaFoldDB" id="A0A9Q6SB26"/>
<keyword evidence="5 6" id="KW-0472">Membrane</keyword>
<geneLocation type="plasmid" evidence="10"/>
<name>A0A9Q6SB26_9BURK</name>
<keyword evidence="11" id="KW-1185">Reference proteome</keyword>
<evidence type="ECO:0000256" key="4">
    <source>
        <dbReference type="ARBA" id="ARBA00022989"/>
    </source>
</evidence>
<feature type="domain" description="Cytochrome b561 bacterial/Ni-hydrogenase" evidence="7">
    <location>
        <begin position="6"/>
        <end position="164"/>
    </location>
</feature>
<dbReference type="InterPro" id="IPR016174">
    <property type="entry name" value="Di-haem_cyt_TM"/>
</dbReference>
<gene>
    <name evidence="9" type="ORF">A9O66_35770</name>
    <name evidence="8" type="ORF">VOI32_32640</name>
</gene>
<evidence type="ECO:0000313" key="8">
    <source>
        <dbReference type="EMBL" id="MEO1758667.1"/>
    </source>
</evidence>
<evidence type="ECO:0000256" key="1">
    <source>
        <dbReference type="ARBA" id="ARBA00004651"/>
    </source>
</evidence>
<protein>
    <submittedName>
        <fullName evidence="9">Cytochrome B oxidoreductase</fullName>
    </submittedName>
    <submittedName>
        <fullName evidence="8">Cytochrome b/b6 domain-containing protein</fullName>
    </submittedName>
</protein>
<reference evidence="9 10" key="1">
    <citation type="journal article" date="2014" name="Genome Announc.">
        <title>Draft Genome Sequence of the Haloacid-Degrading Burkholderia caribensis Strain MBA4.</title>
        <authorList>
            <person name="Pan Y."/>
            <person name="Kong K.F."/>
            <person name="Tsang J.S."/>
        </authorList>
    </citation>
    <scope>NUCLEOTIDE SEQUENCE [LARGE SCALE GENOMIC DNA]</scope>
    <source>
        <strain evidence="9 10">852011</strain>
    </source>
</reference>
<keyword evidence="2" id="KW-1003">Cell membrane</keyword>
<comment type="subcellular location">
    <subcellularLocation>
        <location evidence="1">Cell membrane</location>
        <topology evidence="1">Multi-pass membrane protein</topology>
    </subcellularLocation>
</comment>
<dbReference type="GO" id="GO:0022904">
    <property type="term" value="P:respiratory electron transport chain"/>
    <property type="evidence" value="ECO:0007669"/>
    <property type="project" value="InterPro"/>
</dbReference>
<evidence type="ECO:0000256" key="3">
    <source>
        <dbReference type="ARBA" id="ARBA00022692"/>
    </source>
</evidence>
<dbReference type="GO" id="GO:0020037">
    <property type="term" value="F:heme binding"/>
    <property type="evidence" value="ECO:0007669"/>
    <property type="project" value="TreeGrafter"/>
</dbReference>
<dbReference type="SUPFAM" id="SSF81342">
    <property type="entry name" value="Transmembrane di-heme cytochromes"/>
    <property type="match status" value="1"/>
</dbReference>
<feature type="transmembrane region" description="Helical" evidence="6">
    <location>
        <begin position="35"/>
        <end position="53"/>
    </location>
</feature>
<sequence length="174" mass="19429">MPVKTWDIGVRFTHWTVAGIVVWNLFGPTDQLHRVLGYIAAGLVACRFGWGFVGTPCARFSAWWPTPAHLKEYMRSLAAGAPHRHLSHNPLGGLMAIALWLLILALALSGWLTRLDAFWGEDWPHDLHTVLSIALEICVCVHVLAAIIMSMWTRDNLIGAMLTGFRRDPGDRHS</sequence>
<evidence type="ECO:0000256" key="6">
    <source>
        <dbReference type="SAM" id="Phobius"/>
    </source>
</evidence>
<accession>A0A9Q6SB26</accession>
<feature type="transmembrane region" description="Helical" evidence="6">
    <location>
        <begin position="91"/>
        <end position="111"/>
    </location>
</feature>
<dbReference type="GO" id="GO:0005886">
    <property type="term" value="C:plasma membrane"/>
    <property type="evidence" value="ECO:0007669"/>
    <property type="project" value="UniProtKB-SubCell"/>
</dbReference>
<dbReference type="Proteomes" id="UP001462961">
    <property type="component" value="Unassembled WGS sequence"/>
</dbReference>
<dbReference type="InterPro" id="IPR011577">
    <property type="entry name" value="Cyt_b561_bac/Ni-Hgenase"/>
</dbReference>
<evidence type="ECO:0000313" key="10">
    <source>
        <dbReference type="Proteomes" id="UP000509548"/>
    </source>
</evidence>
<keyword evidence="9" id="KW-0614">Plasmid</keyword>
<dbReference type="EMBL" id="JAYLVJ010000059">
    <property type="protein sequence ID" value="MEO1758667.1"/>
    <property type="molecule type" value="Genomic_DNA"/>
</dbReference>
<dbReference type="Proteomes" id="UP000509548">
    <property type="component" value="Plasmid unnamed"/>
</dbReference>
<dbReference type="PANTHER" id="PTHR30485">
    <property type="entry name" value="NI/FE-HYDROGENASE 1 B-TYPE CYTOCHROME SUBUNIT"/>
    <property type="match status" value="1"/>
</dbReference>
<reference evidence="8 11" key="3">
    <citation type="submission" date="2024-01" db="EMBL/GenBank/DDBJ databases">
        <title>The diversity of rhizobia nodulating Mimosa spp. in eleven states of Brazil covering several biomes is determined by host plant, location, and edaphic factors.</title>
        <authorList>
            <person name="Rouws L."/>
            <person name="Barauna A."/>
            <person name="Beukes C."/>
            <person name="De Faria S.M."/>
            <person name="Gross E."/>
            <person name="Dos Reis Junior F.B."/>
            <person name="Simon M."/>
            <person name="Maluk M."/>
            <person name="Odee D.W."/>
            <person name="Kenicer G."/>
            <person name="Young J.P.W."/>
            <person name="Reis V.M."/>
            <person name="Zilli J."/>
            <person name="James E.K."/>
        </authorList>
    </citation>
    <scope>NUCLEOTIDE SEQUENCE [LARGE SCALE GENOMIC DNA]</scope>
    <source>
        <strain evidence="8 11">JHI1651</strain>
    </source>
</reference>
<dbReference type="InterPro" id="IPR051542">
    <property type="entry name" value="Hydrogenase_cytochrome"/>
</dbReference>
<keyword evidence="3 6" id="KW-0812">Transmembrane</keyword>
<organism evidence="9 10">
    <name type="scientific">Paraburkholderia caribensis</name>
    <dbReference type="NCBI Taxonomy" id="75105"/>
    <lineage>
        <taxon>Bacteria</taxon>
        <taxon>Pseudomonadati</taxon>
        <taxon>Pseudomonadota</taxon>
        <taxon>Betaproteobacteria</taxon>
        <taxon>Burkholderiales</taxon>
        <taxon>Burkholderiaceae</taxon>
        <taxon>Paraburkholderia</taxon>
    </lineage>
</organism>
<keyword evidence="4 6" id="KW-1133">Transmembrane helix</keyword>
<reference evidence="9" key="2">
    <citation type="submission" date="2016-06" db="EMBL/GenBank/DDBJ databases">
        <authorList>
            <person name="Huang P."/>
            <person name="Jiang X."/>
            <person name="Liu X."/>
        </authorList>
    </citation>
    <scope>NUCLEOTIDE SEQUENCE</scope>
    <source>
        <strain evidence="9">852011</strain>
        <plasmid evidence="9">unnamed</plasmid>
    </source>
</reference>
<evidence type="ECO:0000259" key="7">
    <source>
        <dbReference type="Pfam" id="PF01292"/>
    </source>
</evidence>
<geneLocation type="plasmid" evidence="9">
    <name>unnamed</name>
</geneLocation>
<dbReference type="RefSeq" id="WP_107203253.1">
    <property type="nucleotide sequence ID" value="NZ_CP015960.1"/>
</dbReference>
<dbReference type="GO" id="GO:0009055">
    <property type="term" value="F:electron transfer activity"/>
    <property type="evidence" value="ECO:0007669"/>
    <property type="project" value="InterPro"/>
</dbReference>
<dbReference type="PANTHER" id="PTHR30485:SF2">
    <property type="entry name" value="BLL0597 PROTEIN"/>
    <property type="match status" value="1"/>
</dbReference>
<evidence type="ECO:0000313" key="11">
    <source>
        <dbReference type="Proteomes" id="UP001462961"/>
    </source>
</evidence>